<dbReference type="EMBL" id="SLXT01000010">
    <property type="protein sequence ID" value="TCP64367.1"/>
    <property type="molecule type" value="Genomic_DNA"/>
</dbReference>
<evidence type="ECO:0000313" key="5">
    <source>
        <dbReference type="Proteomes" id="UP000294813"/>
    </source>
</evidence>
<feature type="transmembrane region" description="Helical" evidence="2">
    <location>
        <begin position="156"/>
        <end position="173"/>
    </location>
</feature>
<feature type="transmembrane region" description="Helical" evidence="2">
    <location>
        <begin position="124"/>
        <end position="144"/>
    </location>
</feature>
<dbReference type="Proteomes" id="UP000294813">
    <property type="component" value="Unassembled WGS sequence"/>
</dbReference>
<feature type="transmembrane region" description="Helical" evidence="2">
    <location>
        <begin position="97"/>
        <end position="117"/>
    </location>
</feature>
<organism evidence="4 5">
    <name type="scientific">Heliophilum fasciatum</name>
    <dbReference type="NCBI Taxonomy" id="35700"/>
    <lineage>
        <taxon>Bacteria</taxon>
        <taxon>Bacillati</taxon>
        <taxon>Bacillota</taxon>
        <taxon>Clostridia</taxon>
        <taxon>Eubacteriales</taxon>
        <taxon>Heliobacteriaceae</taxon>
        <taxon>Heliophilum</taxon>
    </lineage>
</organism>
<accession>A0A4R2RPR4</accession>
<evidence type="ECO:0000313" key="4">
    <source>
        <dbReference type="EMBL" id="TCP64367.1"/>
    </source>
</evidence>
<evidence type="ECO:0000259" key="3">
    <source>
        <dbReference type="Pfam" id="PF07670"/>
    </source>
</evidence>
<sequence>MMPKKSASSTIPAAPSLATSSPATSTPPEEKKAAGVTFDTWRRGWQRSLQTLWSLSKVLVPLVMLTSILDQSGWLVTIGHACAPLLAWMGLPGEASVGLFLGFTANLYGAIGAATPLNLTVKQATIFGIMLVVAHGLPLEGVVLSRSGAPGVTLTVMRLLLGMALALLVNLLWPGL</sequence>
<keyword evidence="2" id="KW-0812">Transmembrane</keyword>
<name>A0A4R2RPR4_9FIRM</name>
<feature type="transmembrane region" description="Helical" evidence="2">
    <location>
        <begin position="49"/>
        <end position="66"/>
    </location>
</feature>
<comment type="caution">
    <text evidence="4">The sequence shown here is derived from an EMBL/GenBank/DDBJ whole genome shotgun (WGS) entry which is preliminary data.</text>
</comment>
<dbReference type="RefSeq" id="WP_131919103.1">
    <property type="nucleotide sequence ID" value="NZ_JAOQNU010000010.1"/>
</dbReference>
<dbReference type="Pfam" id="PF07670">
    <property type="entry name" value="Gate"/>
    <property type="match status" value="1"/>
</dbReference>
<reference evidence="4 5" key="1">
    <citation type="submission" date="2019-03" db="EMBL/GenBank/DDBJ databases">
        <title>Genomic Encyclopedia of Type Strains, Phase IV (KMG-IV): sequencing the most valuable type-strain genomes for metagenomic binning, comparative biology and taxonomic classification.</title>
        <authorList>
            <person name="Goeker M."/>
        </authorList>
    </citation>
    <scope>NUCLEOTIDE SEQUENCE [LARGE SCALE GENOMIC DNA]</scope>
    <source>
        <strain evidence="4 5">DSM 11170</strain>
    </source>
</reference>
<keyword evidence="2" id="KW-0472">Membrane</keyword>
<protein>
    <submittedName>
        <fullName evidence="4">Nucleoside recognition protein</fullName>
    </submittedName>
</protein>
<feature type="compositionally biased region" description="Low complexity" evidence="1">
    <location>
        <begin position="1"/>
        <end position="27"/>
    </location>
</feature>
<proteinExistence type="predicted"/>
<dbReference type="AlphaFoldDB" id="A0A4R2RPR4"/>
<dbReference type="OrthoDB" id="9779080at2"/>
<dbReference type="InterPro" id="IPR011642">
    <property type="entry name" value="Gate_dom"/>
</dbReference>
<gene>
    <name evidence="4" type="ORF">EDD73_11066</name>
</gene>
<evidence type="ECO:0000256" key="2">
    <source>
        <dbReference type="SAM" id="Phobius"/>
    </source>
</evidence>
<evidence type="ECO:0000256" key="1">
    <source>
        <dbReference type="SAM" id="MobiDB-lite"/>
    </source>
</evidence>
<feature type="domain" description="Nucleoside transporter/FeoB GTPase Gate" evidence="3">
    <location>
        <begin position="53"/>
        <end position="134"/>
    </location>
</feature>
<feature type="region of interest" description="Disordered" evidence="1">
    <location>
        <begin position="1"/>
        <end position="34"/>
    </location>
</feature>
<keyword evidence="2" id="KW-1133">Transmembrane helix</keyword>
<keyword evidence="5" id="KW-1185">Reference proteome</keyword>